<dbReference type="AlphaFoldDB" id="A0A397JEE9"/>
<dbReference type="PROSITE" id="PS50011">
    <property type="entry name" value="PROTEIN_KINASE_DOM"/>
    <property type="match status" value="1"/>
</dbReference>
<organism evidence="2 3">
    <name type="scientific">Diversispora epigaea</name>
    <dbReference type="NCBI Taxonomy" id="1348612"/>
    <lineage>
        <taxon>Eukaryota</taxon>
        <taxon>Fungi</taxon>
        <taxon>Fungi incertae sedis</taxon>
        <taxon>Mucoromycota</taxon>
        <taxon>Glomeromycotina</taxon>
        <taxon>Glomeromycetes</taxon>
        <taxon>Diversisporales</taxon>
        <taxon>Diversisporaceae</taxon>
        <taxon>Diversispora</taxon>
    </lineage>
</organism>
<dbReference type="GO" id="GO:0005524">
    <property type="term" value="F:ATP binding"/>
    <property type="evidence" value="ECO:0007669"/>
    <property type="project" value="InterPro"/>
</dbReference>
<evidence type="ECO:0000313" key="2">
    <source>
        <dbReference type="EMBL" id="RHZ83353.1"/>
    </source>
</evidence>
<dbReference type="PANTHER" id="PTHR45756">
    <property type="entry name" value="PALMITOYLTRANSFERASE"/>
    <property type="match status" value="1"/>
</dbReference>
<dbReference type="STRING" id="1348612.A0A397JEE9"/>
<feature type="domain" description="Protein kinase" evidence="1">
    <location>
        <begin position="1"/>
        <end position="262"/>
    </location>
</feature>
<dbReference type="Pfam" id="PF07714">
    <property type="entry name" value="PK_Tyr_Ser-Thr"/>
    <property type="match status" value="2"/>
</dbReference>
<dbReference type="Proteomes" id="UP000266861">
    <property type="component" value="Unassembled WGS sequence"/>
</dbReference>
<proteinExistence type="predicted"/>
<comment type="caution">
    <text evidence="2">The sequence shown here is derived from an EMBL/GenBank/DDBJ whole genome shotgun (WGS) entry which is preliminary data.</text>
</comment>
<evidence type="ECO:0000313" key="3">
    <source>
        <dbReference type="Proteomes" id="UP000266861"/>
    </source>
</evidence>
<name>A0A397JEE9_9GLOM</name>
<protein>
    <recommendedName>
        <fullName evidence="1">Protein kinase domain-containing protein</fullName>
    </recommendedName>
</protein>
<sequence>MSSDKKCPKCNQDSYKYGWCKPYKFIQDAQLNADRNWEVIEWIPYDRFKDVKQIDIENQQYQDKDEVGVEVALKKFGNFVNFNDVLNEMEIHFKTWQFYGITRDPETHSYMMLMNIHRLDIVHQDFRPGKILSYNFKSDLRISDFGLSKLIGVNPNNPEKKNIFGVLPYIAPEVLSGDEEYTKAANIYSFGIIAYEMITGFPPYPDIPHDEDLAIKICNGLRPKIPFHTPKLTTRMIMRCWDARVTHRPTFEELFDELWEYYNDYRDYLDEEENKDSEIGIQIKIAEEFLANQESTNTTTTTPLNYQTHPQAIYTSRLLNYSKLSKPKNEENFERKLEELTKSFSHITTKVLSGDEEYTKAANIYSFGIIAYEMITGFPPYPDIPHDEDLAIKICNGLRPKIPFHTPKLTTRMIMRCWDARVTHRPTFEELFDELWEYYNDYRDYLDEEENKDSEIGIQIKIAEEFLANQESTNTTTTTPLNYQTHPQAIYTSRLLNYSKLSKPKNEENFERKLEELTKSFSHITTNDIDEF</sequence>
<dbReference type="EMBL" id="PQFF01000091">
    <property type="protein sequence ID" value="RHZ83353.1"/>
    <property type="molecule type" value="Genomic_DNA"/>
</dbReference>
<dbReference type="InterPro" id="IPR053215">
    <property type="entry name" value="TKL_Ser/Thr_kinase"/>
</dbReference>
<dbReference type="InterPro" id="IPR001245">
    <property type="entry name" value="Ser-Thr/Tyr_kinase_cat_dom"/>
</dbReference>
<gene>
    <name evidence="2" type="ORF">Glove_97g101</name>
</gene>
<dbReference type="GO" id="GO:0004672">
    <property type="term" value="F:protein kinase activity"/>
    <property type="evidence" value="ECO:0007669"/>
    <property type="project" value="InterPro"/>
</dbReference>
<dbReference type="InterPro" id="IPR000719">
    <property type="entry name" value="Prot_kinase_dom"/>
</dbReference>
<dbReference type="Gene3D" id="1.10.510.10">
    <property type="entry name" value="Transferase(Phosphotransferase) domain 1"/>
    <property type="match status" value="2"/>
</dbReference>
<accession>A0A397JEE9</accession>
<keyword evidence="3" id="KW-1185">Reference proteome</keyword>
<evidence type="ECO:0000259" key="1">
    <source>
        <dbReference type="PROSITE" id="PS50011"/>
    </source>
</evidence>
<dbReference type="InterPro" id="IPR011009">
    <property type="entry name" value="Kinase-like_dom_sf"/>
</dbReference>
<dbReference type="PANTHER" id="PTHR45756:SF1">
    <property type="entry name" value="PROTEIN KINASE DOMAIN CONTAINING PROTEIN"/>
    <property type="match status" value="1"/>
</dbReference>
<dbReference type="SUPFAM" id="SSF56112">
    <property type="entry name" value="Protein kinase-like (PK-like)"/>
    <property type="match status" value="2"/>
</dbReference>
<reference evidence="2 3" key="1">
    <citation type="submission" date="2018-08" db="EMBL/GenBank/DDBJ databases">
        <title>Genome and evolution of the arbuscular mycorrhizal fungus Diversispora epigaea (formerly Glomus versiforme) and its bacterial endosymbionts.</title>
        <authorList>
            <person name="Sun X."/>
            <person name="Fei Z."/>
            <person name="Harrison M."/>
        </authorList>
    </citation>
    <scope>NUCLEOTIDE SEQUENCE [LARGE SCALE GENOMIC DNA]</scope>
    <source>
        <strain evidence="2 3">IT104</strain>
    </source>
</reference>